<keyword evidence="3" id="KW-1185">Reference proteome</keyword>
<feature type="non-terminal residue" evidence="2">
    <location>
        <position position="1"/>
    </location>
</feature>
<dbReference type="EMBL" id="CAJHNH020005401">
    <property type="protein sequence ID" value="CAG5132470.1"/>
    <property type="molecule type" value="Genomic_DNA"/>
</dbReference>
<evidence type="ECO:0000259" key="1">
    <source>
        <dbReference type="PROSITE" id="PS50234"/>
    </source>
</evidence>
<dbReference type="PROSITE" id="PS50234">
    <property type="entry name" value="VWFA"/>
    <property type="match status" value="1"/>
</dbReference>
<dbReference type="Gene3D" id="3.40.50.410">
    <property type="entry name" value="von Willebrand factor, type A domain"/>
    <property type="match status" value="1"/>
</dbReference>
<evidence type="ECO:0000313" key="2">
    <source>
        <dbReference type="EMBL" id="CAG5132470.1"/>
    </source>
</evidence>
<evidence type="ECO:0000313" key="3">
    <source>
        <dbReference type="Proteomes" id="UP000678393"/>
    </source>
</evidence>
<gene>
    <name evidence="2" type="ORF">CUNI_LOCUS18028</name>
</gene>
<accession>A0A8S3ZWP8</accession>
<dbReference type="SUPFAM" id="SSF53300">
    <property type="entry name" value="vWA-like"/>
    <property type="match status" value="1"/>
</dbReference>
<reference evidence="2" key="1">
    <citation type="submission" date="2021-04" db="EMBL/GenBank/DDBJ databases">
        <authorList>
            <consortium name="Molecular Ecology Group"/>
        </authorList>
    </citation>
    <scope>NUCLEOTIDE SEQUENCE</scope>
</reference>
<name>A0A8S3ZWP8_9EUPU</name>
<feature type="domain" description="VWFA" evidence="1">
    <location>
        <begin position="23"/>
        <end position="200"/>
    </location>
</feature>
<dbReference type="InterPro" id="IPR050525">
    <property type="entry name" value="ECM_Assembly_Org"/>
</dbReference>
<proteinExistence type="predicted"/>
<dbReference type="SMART" id="SM00327">
    <property type="entry name" value="VWA"/>
    <property type="match status" value="1"/>
</dbReference>
<comment type="caution">
    <text evidence="2">The sequence shown here is derived from an EMBL/GenBank/DDBJ whole genome shotgun (WGS) entry which is preliminary data.</text>
</comment>
<dbReference type="AlphaFoldDB" id="A0A8S3ZWP8"/>
<dbReference type="Pfam" id="PF00092">
    <property type="entry name" value="VWA"/>
    <property type="match status" value="1"/>
</dbReference>
<dbReference type="InterPro" id="IPR002035">
    <property type="entry name" value="VWF_A"/>
</dbReference>
<dbReference type="PANTHER" id="PTHR24020:SF84">
    <property type="entry name" value="VWFA DOMAIN-CONTAINING PROTEIN"/>
    <property type="match status" value="1"/>
</dbReference>
<organism evidence="2 3">
    <name type="scientific">Candidula unifasciata</name>
    <dbReference type="NCBI Taxonomy" id="100452"/>
    <lineage>
        <taxon>Eukaryota</taxon>
        <taxon>Metazoa</taxon>
        <taxon>Spiralia</taxon>
        <taxon>Lophotrochozoa</taxon>
        <taxon>Mollusca</taxon>
        <taxon>Gastropoda</taxon>
        <taxon>Heterobranchia</taxon>
        <taxon>Euthyneura</taxon>
        <taxon>Panpulmonata</taxon>
        <taxon>Eupulmonata</taxon>
        <taxon>Stylommatophora</taxon>
        <taxon>Helicina</taxon>
        <taxon>Helicoidea</taxon>
        <taxon>Geomitridae</taxon>
        <taxon>Candidula</taxon>
    </lineage>
</organism>
<dbReference type="PANTHER" id="PTHR24020">
    <property type="entry name" value="COLLAGEN ALPHA"/>
    <property type="match status" value="1"/>
</dbReference>
<dbReference type="Proteomes" id="UP000678393">
    <property type="component" value="Unassembled WGS sequence"/>
</dbReference>
<protein>
    <recommendedName>
        <fullName evidence="1">VWFA domain-containing protein</fullName>
    </recommendedName>
</protein>
<dbReference type="CDD" id="cd01450">
    <property type="entry name" value="vWFA_subfamily_ECM"/>
    <property type="match status" value="1"/>
</dbReference>
<sequence length="403" mass="45127">SSALNSSLPVTRQLKDASAKWQIFIFILDSSTSIYINDYRDVLQFARDIVARLDISQRNTRVGALTFSDDVSRPPLELNRFQVKGDLLASITEQSLPYRTGITNTDLAIRYVRESLLFREGVTKVIVVVTDGVSRSPGSTAREADLAREQGFYVFVVGVGQYQDEREWQNIASDPDDQFVFNVTNFRNLEQVKYTLPSRICNLPPLQVTRRCNIARNAEVYFVAGPSGTQDAVQVIDRFVESATDNNNQLRVSYLLSICNNAENVPLSSLNNYCDRYQAPPPANVDTYVLLLSRLRTIASQSRRGQKQVAVLFLDEESLRLNRNGLINEARNIGQRDNVDIIVVDLATRGYGNVIQNIASYRDNVITFGPGGVASQRPVLNSFLERACTVINGEDIYIPPVNT</sequence>
<dbReference type="OrthoDB" id="6132182at2759"/>
<dbReference type="InterPro" id="IPR036465">
    <property type="entry name" value="vWFA_dom_sf"/>
</dbReference>